<dbReference type="Proteomes" id="UP001157006">
    <property type="component" value="Chromosome 2"/>
</dbReference>
<dbReference type="AlphaFoldDB" id="A0AAV0ZRI9"/>
<dbReference type="InterPro" id="IPR004265">
    <property type="entry name" value="Dirigent"/>
</dbReference>
<feature type="signal peptide" evidence="4">
    <location>
        <begin position="1"/>
        <end position="23"/>
    </location>
</feature>
<keyword evidence="4" id="KW-0052">Apoplast</keyword>
<accession>A0AAV0ZRI9</accession>
<comment type="similarity">
    <text evidence="1 4">Belongs to the plant dirigent protein family.</text>
</comment>
<evidence type="ECO:0000256" key="1">
    <source>
        <dbReference type="ARBA" id="ARBA00010746"/>
    </source>
</evidence>
<comment type="subcellular location">
    <subcellularLocation>
        <location evidence="4">Secreted</location>
        <location evidence="4">Extracellular space</location>
        <location evidence="4">Apoplast</location>
    </subcellularLocation>
</comment>
<comment type="subunit">
    <text evidence="2 4">Homodimer.</text>
</comment>
<dbReference type="GO" id="GO:0048046">
    <property type="term" value="C:apoplast"/>
    <property type="evidence" value="ECO:0007669"/>
    <property type="project" value="UniProtKB-SubCell"/>
</dbReference>
<name>A0AAV0ZRI9_VICFA</name>
<evidence type="ECO:0000256" key="4">
    <source>
        <dbReference type="RuleBase" id="RU363099"/>
    </source>
</evidence>
<dbReference type="InterPro" id="IPR044859">
    <property type="entry name" value="Allene_oxi_cyc_Dirigent"/>
</dbReference>
<evidence type="ECO:0000256" key="3">
    <source>
        <dbReference type="ARBA" id="ARBA00022525"/>
    </source>
</evidence>
<dbReference type="PANTHER" id="PTHR21495">
    <property type="entry name" value="NUCLEOPORIN-RELATED"/>
    <property type="match status" value="1"/>
</dbReference>
<proteinExistence type="inferred from homology"/>
<organism evidence="5 6">
    <name type="scientific">Vicia faba</name>
    <name type="common">Broad bean</name>
    <name type="synonym">Faba vulgaris</name>
    <dbReference type="NCBI Taxonomy" id="3906"/>
    <lineage>
        <taxon>Eukaryota</taxon>
        <taxon>Viridiplantae</taxon>
        <taxon>Streptophyta</taxon>
        <taxon>Embryophyta</taxon>
        <taxon>Tracheophyta</taxon>
        <taxon>Spermatophyta</taxon>
        <taxon>Magnoliopsida</taxon>
        <taxon>eudicotyledons</taxon>
        <taxon>Gunneridae</taxon>
        <taxon>Pentapetalae</taxon>
        <taxon>rosids</taxon>
        <taxon>fabids</taxon>
        <taxon>Fabales</taxon>
        <taxon>Fabaceae</taxon>
        <taxon>Papilionoideae</taxon>
        <taxon>50 kb inversion clade</taxon>
        <taxon>NPAAA clade</taxon>
        <taxon>Hologalegina</taxon>
        <taxon>IRL clade</taxon>
        <taxon>Fabeae</taxon>
        <taxon>Vicia</taxon>
    </lineage>
</organism>
<evidence type="ECO:0000313" key="6">
    <source>
        <dbReference type="Proteomes" id="UP001157006"/>
    </source>
</evidence>
<dbReference type="Pfam" id="PF03018">
    <property type="entry name" value="Dirigent"/>
    <property type="match status" value="1"/>
</dbReference>
<evidence type="ECO:0000256" key="2">
    <source>
        <dbReference type="ARBA" id="ARBA00011738"/>
    </source>
</evidence>
<dbReference type="EMBL" id="OX451737">
    <property type="protein sequence ID" value="CAI8599517.1"/>
    <property type="molecule type" value="Genomic_DNA"/>
</dbReference>
<dbReference type="GO" id="GO:0009699">
    <property type="term" value="P:phenylpropanoid biosynthetic process"/>
    <property type="evidence" value="ECO:0007669"/>
    <property type="project" value="UniProtKB-ARBA"/>
</dbReference>
<dbReference type="Gene3D" id="2.40.480.10">
    <property type="entry name" value="Allene oxide cyclase-like"/>
    <property type="match status" value="1"/>
</dbReference>
<keyword evidence="6" id="KW-1185">Reference proteome</keyword>
<keyword evidence="4" id="KW-0732">Signal</keyword>
<evidence type="ECO:0000313" key="5">
    <source>
        <dbReference type="EMBL" id="CAI8599517.1"/>
    </source>
</evidence>
<gene>
    <name evidence="5" type="ORF">VFH_II178600</name>
</gene>
<feature type="chain" id="PRO_5043087094" description="Dirigent protein" evidence="4">
    <location>
        <begin position="24"/>
        <end position="191"/>
    </location>
</feature>
<keyword evidence="3 4" id="KW-0964">Secreted</keyword>
<sequence length="191" mass="21154">MENKSILLVLALFLWCITIPVHSEYHSEGNIKALHLKEKVTHLHFYLFDILSGKDPTAVQIAQPNITLGSSKSATPFGHLYAIDDPLRDGPNESSKVIGNAQGLYLSSSKSENLTLVLYVDFGFTTGKFKGSSLSVFSRNPVTEPKPRELAVVGGRGKFRLARGYAKVKTHFLDFKNGDAILEYDVTVLHY</sequence>
<protein>
    <recommendedName>
        <fullName evidence="4">Dirigent protein</fullName>
    </recommendedName>
</protein>
<comment type="function">
    <text evidence="4">Dirigent proteins impart stereoselectivity on the phenoxy radical-coupling reaction, yielding optically active lignans from two molecules of coniferyl alcohol in the biosynthesis of lignans, flavonolignans, and alkaloids and thus plays a central role in plant secondary metabolism.</text>
</comment>
<reference evidence="5 6" key="1">
    <citation type="submission" date="2023-01" db="EMBL/GenBank/DDBJ databases">
        <authorList>
            <person name="Kreplak J."/>
        </authorList>
    </citation>
    <scope>NUCLEOTIDE SEQUENCE [LARGE SCALE GENOMIC DNA]</scope>
</reference>